<accession>A0A6J4KNW4</accession>
<reference evidence="2" key="1">
    <citation type="submission" date="2020-02" db="EMBL/GenBank/DDBJ databases">
        <authorList>
            <person name="Meier V. D."/>
        </authorList>
    </citation>
    <scope>NUCLEOTIDE SEQUENCE</scope>
    <source>
        <strain evidence="2">AVDCRST_MAG68</strain>
    </source>
</reference>
<proteinExistence type="predicted"/>
<feature type="non-terminal residue" evidence="2">
    <location>
        <position position="1"/>
    </location>
</feature>
<name>A0A6J4KNW4_9BACT</name>
<feature type="compositionally biased region" description="Basic residues" evidence="1">
    <location>
        <begin position="48"/>
        <end position="65"/>
    </location>
</feature>
<feature type="compositionally biased region" description="Low complexity" evidence="1">
    <location>
        <begin position="18"/>
        <end position="27"/>
    </location>
</feature>
<dbReference type="EMBL" id="CADCTW010000066">
    <property type="protein sequence ID" value="CAA9310377.1"/>
    <property type="molecule type" value="Genomic_DNA"/>
</dbReference>
<feature type="non-terminal residue" evidence="2">
    <location>
        <position position="65"/>
    </location>
</feature>
<feature type="compositionally biased region" description="Basic and acidic residues" evidence="1">
    <location>
        <begin position="1"/>
        <end position="14"/>
    </location>
</feature>
<gene>
    <name evidence="2" type="ORF">AVDCRST_MAG68-1317</name>
</gene>
<dbReference type="AlphaFoldDB" id="A0A6J4KNW4"/>
<evidence type="ECO:0000313" key="2">
    <source>
        <dbReference type="EMBL" id="CAA9310377.1"/>
    </source>
</evidence>
<sequence>GRRAADADPLELRLRAHSQQPRASAPRPADRRHHPLPGGRVHPGAAHRPARNPARRPHRRRRGVL</sequence>
<feature type="region of interest" description="Disordered" evidence="1">
    <location>
        <begin position="1"/>
        <end position="65"/>
    </location>
</feature>
<organism evidence="2">
    <name type="scientific">uncultured Gemmatimonadota bacterium</name>
    <dbReference type="NCBI Taxonomy" id="203437"/>
    <lineage>
        <taxon>Bacteria</taxon>
        <taxon>Pseudomonadati</taxon>
        <taxon>Gemmatimonadota</taxon>
        <taxon>environmental samples</taxon>
    </lineage>
</organism>
<evidence type="ECO:0000256" key="1">
    <source>
        <dbReference type="SAM" id="MobiDB-lite"/>
    </source>
</evidence>
<protein>
    <submittedName>
        <fullName evidence="2">Uncharacterized protein</fullName>
    </submittedName>
</protein>